<feature type="coiled-coil region" evidence="1">
    <location>
        <begin position="30"/>
        <end position="100"/>
    </location>
</feature>
<accession>A0A0E4C8V2</accession>
<name>A0A0E4C8V2_9FIRM</name>
<keyword evidence="3" id="KW-1185">Reference proteome</keyword>
<keyword evidence="1" id="KW-0175">Coiled coil</keyword>
<evidence type="ECO:0000313" key="3">
    <source>
        <dbReference type="Proteomes" id="UP000045545"/>
    </source>
</evidence>
<protein>
    <submittedName>
        <fullName evidence="2">Uncharacterized</fullName>
    </submittedName>
</protein>
<dbReference type="STRING" id="690567.1656"/>
<evidence type="ECO:0000313" key="2">
    <source>
        <dbReference type="EMBL" id="CFX69350.1"/>
    </source>
</evidence>
<dbReference type="EMBL" id="CGIH01000027">
    <property type="protein sequence ID" value="CFX69350.1"/>
    <property type="molecule type" value="Genomic_DNA"/>
</dbReference>
<dbReference type="NCBIfam" id="NF047773">
    <property type="entry name" value="phas_rel_Lepto"/>
    <property type="match status" value="1"/>
</dbReference>
<gene>
    <name evidence="2" type="ORF">1656</name>
</gene>
<dbReference type="AlphaFoldDB" id="A0A0E4C8V2"/>
<organism evidence="2 3">
    <name type="scientific">Syntrophomonas zehnderi OL-4</name>
    <dbReference type="NCBI Taxonomy" id="690567"/>
    <lineage>
        <taxon>Bacteria</taxon>
        <taxon>Bacillati</taxon>
        <taxon>Bacillota</taxon>
        <taxon>Clostridia</taxon>
        <taxon>Eubacteriales</taxon>
        <taxon>Syntrophomonadaceae</taxon>
        <taxon>Syntrophomonas</taxon>
    </lineage>
</organism>
<dbReference type="OrthoDB" id="2083232at2"/>
<dbReference type="Proteomes" id="UP000045545">
    <property type="component" value="Unassembled WGS sequence"/>
</dbReference>
<reference evidence="2 3" key="1">
    <citation type="submission" date="2015-03" db="EMBL/GenBank/DDBJ databases">
        <authorList>
            <person name="Murphy D."/>
        </authorList>
    </citation>
    <scope>NUCLEOTIDE SEQUENCE [LARGE SCALE GENOMIC DNA]</scope>
    <source>
        <strain evidence="2 3">OL-4</strain>
    </source>
</reference>
<evidence type="ECO:0000256" key="1">
    <source>
        <dbReference type="SAM" id="Coils"/>
    </source>
</evidence>
<sequence length="100" mass="11886">MNIFDRMINLGLGTFSLTKEKIEKTMDEMVERGEMNREEAKRTMEDLIQRGEEQRDQLRVMVREEMDKWSPDYSTTKTQIENLEARINELEEKLNQASQG</sequence>
<proteinExistence type="predicted"/>
<dbReference type="RefSeq" id="WP_046497507.1">
    <property type="nucleotide sequence ID" value="NZ_CGIH01000027.1"/>
</dbReference>